<organism evidence="2 3">
    <name type="scientific">Parvularcula lutaonensis</name>
    <dbReference type="NCBI Taxonomy" id="491923"/>
    <lineage>
        <taxon>Bacteria</taxon>
        <taxon>Pseudomonadati</taxon>
        <taxon>Pseudomonadota</taxon>
        <taxon>Alphaproteobacteria</taxon>
        <taxon>Parvularculales</taxon>
        <taxon>Parvularculaceae</taxon>
        <taxon>Parvularcula</taxon>
    </lineage>
</organism>
<keyword evidence="3" id="KW-1185">Reference proteome</keyword>
<comment type="caution">
    <text evidence="2">The sequence shown here is derived from an EMBL/GenBank/DDBJ whole genome shotgun (WGS) entry which is preliminary data.</text>
</comment>
<proteinExistence type="predicted"/>
<sequence>MFDLFGRIVAVFDTPAGMAILGLAVLAFAGLFIAVFWDTIRIPRRDDVDGGSAEIAPPPLMAPELVHREADEGWIYDRPHLVRNGVLLGLGILCVVVGAMFVQSLGDSPTRIADDRAVAPGVDTRDAAAAPDRQLPPNPPLRTVGNSTVSGLLGSSKGHINLCREEGSLAELYVETCAGDAAVRFDLLRFTVGDQFVLRPTWREAAPTFVGSNSHAAPFTFSEAVDFATPETMTPQSYDGFLVIGVGEPGDAQAREEALRDFAIAKLSGGDRSECETSQRVYSMSAGFNEKPIEALKQQRAMVADLRKRARRDAKARAELPDAEERLAAMELMIVEKPAPIVVGISTDPLSSDPDQDMMRAAREFVRRYADELQIDVSSVALRSMPVCARGEASL</sequence>
<protein>
    <submittedName>
        <fullName evidence="2">Uncharacterized protein</fullName>
    </submittedName>
</protein>
<evidence type="ECO:0000256" key="1">
    <source>
        <dbReference type="SAM" id="Phobius"/>
    </source>
</evidence>
<gene>
    <name evidence="2" type="ORF">ACFONP_05210</name>
</gene>
<feature type="transmembrane region" description="Helical" evidence="1">
    <location>
        <begin position="16"/>
        <end position="37"/>
    </location>
</feature>
<keyword evidence="1" id="KW-0472">Membrane</keyword>
<feature type="transmembrane region" description="Helical" evidence="1">
    <location>
        <begin position="86"/>
        <end position="106"/>
    </location>
</feature>
<evidence type="ECO:0000313" key="3">
    <source>
        <dbReference type="Proteomes" id="UP001595607"/>
    </source>
</evidence>
<dbReference type="Proteomes" id="UP001595607">
    <property type="component" value="Unassembled WGS sequence"/>
</dbReference>
<dbReference type="EMBL" id="JBHRVA010000002">
    <property type="protein sequence ID" value="MFC3302127.1"/>
    <property type="molecule type" value="Genomic_DNA"/>
</dbReference>
<reference evidence="3" key="1">
    <citation type="journal article" date="2019" name="Int. J. Syst. Evol. Microbiol.">
        <title>The Global Catalogue of Microorganisms (GCM) 10K type strain sequencing project: providing services to taxonomists for standard genome sequencing and annotation.</title>
        <authorList>
            <consortium name="The Broad Institute Genomics Platform"/>
            <consortium name="The Broad Institute Genome Sequencing Center for Infectious Disease"/>
            <person name="Wu L."/>
            <person name="Ma J."/>
        </authorList>
    </citation>
    <scope>NUCLEOTIDE SEQUENCE [LARGE SCALE GENOMIC DNA]</scope>
    <source>
        <strain evidence="3">KCTC 22245</strain>
    </source>
</reference>
<accession>A0ABV7MB86</accession>
<name>A0ABV7MB86_9PROT</name>
<dbReference type="RefSeq" id="WP_189574434.1">
    <property type="nucleotide sequence ID" value="NZ_BMXU01000001.1"/>
</dbReference>
<evidence type="ECO:0000313" key="2">
    <source>
        <dbReference type="EMBL" id="MFC3302127.1"/>
    </source>
</evidence>
<keyword evidence="1" id="KW-1133">Transmembrane helix</keyword>
<keyword evidence="1" id="KW-0812">Transmembrane</keyword>